<feature type="chain" id="PRO_5012453295" evidence="2">
    <location>
        <begin position="23"/>
        <end position="80"/>
    </location>
</feature>
<dbReference type="EMBL" id="MJEQ01037193">
    <property type="protein sequence ID" value="OIS97186.1"/>
    <property type="molecule type" value="Genomic_DNA"/>
</dbReference>
<name>A0A1J6IE12_NICAT</name>
<sequence length="80" mass="8664">MDRKILAFSVLTILVCSLLVNAQDQKNNAVTSQNPTPKVVSGTKDAGEVNHEDDDAGIDSLNRSFYENEEFGPAIFVAGH</sequence>
<evidence type="ECO:0000313" key="3">
    <source>
        <dbReference type="EMBL" id="OIS97186.1"/>
    </source>
</evidence>
<evidence type="ECO:0000313" key="4">
    <source>
        <dbReference type="Proteomes" id="UP000187609"/>
    </source>
</evidence>
<feature type="compositionally biased region" description="Polar residues" evidence="1">
    <location>
        <begin position="26"/>
        <end position="36"/>
    </location>
</feature>
<feature type="region of interest" description="Disordered" evidence="1">
    <location>
        <begin position="26"/>
        <end position="59"/>
    </location>
</feature>
<dbReference type="Gramene" id="OIS97186">
    <property type="protein sequence ID" value="OIS97186"/>
    <property type="gene ID" value="A4A49_21329"/>
</dbReference>
<gene>
    <name evidence="3" type="ORF">A4A49_21329</name>
</gene>
<dbReference type="AlphaFoldDB" id="A0A1J6IE12"/>
<evidence type="ECO:0000256" key="2">
    <source>
        <dbReference type="SAM" id="SignalP"/>
    </source>
</evidence>
<comment type="caution">
    <text evidence="3">The sequence shown here is derived from an EMBL/GenBank/DDBJ whole genome shotgun (WGS) entry which is preliminary data.</text>
</comment>
<organism evidence="3 4">
    <name type="scientific">Nicotiana attenuata</name>
    <name type="common">Coyote tobacco</name>
    <dbReference type="NCBI Taxonomy" id="49451"/>
    <lineage>
        <taxon>Eukaryota</taxon>
        <taxon>Viridiplantae</taxon>
        <taxon>Streptophyta</taxon>
        <taxon>Embryophyta</taxon>
        <taxon>Tracheophyta</taxon>
        <taxon>Spermatophyta</taxon>
        <taxon>Magnoliopsida</taxon>
        <taxon>eudicotyledons</taxon>
        <taxon>Gunneridae</taxon>
        <taxon>Pentapetalae</taxon>
        <taxon>asterids</taxon>
        <taxon>lamiids</taxon>
        <taxon>Solanales</taxon>
        <taxon>Solanaceae</taxon>
        <taxon>Nicotianoideae</taxon>
        <taxon>Nicotianeae</taxon>
        <taxon>Nicotiana</taxon>
    </lineage>
</organism>
<keyword evidence="4" id="KW-1185">Reference proteome</keyword>
<evidence type="ECO:0000256" key="1">
    <source>
        <dbReference type="SAM" id="MobiDB-lite"/>
    </source>
</evidence>
<protein>
    <submittedName>
        <fullName evidence="3">Uncharacterized protein</fullName>
    </submittedName>
</protein>
<proteinExistence type="predicted"/>
<dbReference type="Proteomes" id="UP000187609">
    <property type="component" value="Unassembled WGS sequence"/>
</dbReference>
<accession>A0A1J6IE12</accession>
<keyword evidence="2" id="KW-0732">Signal</keyword>
<feature type="signal peptide" evidence="2">
    <location>
        <begin position="1"/>
        <end position="22"/>
    </location>
</feature>
<reference evidence="3" key="1">
    <citation type="submission" date="2016-11" db="EMBL/GenBank/DDBJ databases">
        <title>The genome of Nicotiana attenuata.</title>
        <authorList>
            <person name="Xu S."/>
            <person name="Brockmoeller T."/>
            <person name="Gaquerel E."/>
            <person name="Navarro A."/>
            <person name="Kuhl H."/>
            <person name="Gase K."/>
            <person name="Ling Z."/>
            <person name="Zhou W."/>
            <person name="Kreitzer C."/>
            <person name="Stanke M."/>
            <person name="Tang H."/>
            <person name="Lyons E."/>
            <person name="Pandey P."/>
            <person name="Pandey S.P."/>
            <person name="Timmermann B."/>
            <person name="Baldwin I.T."/>
        </authorList>
    </citation>
    <scope>NUCLEOTIDE SEQUENCE [LARGE SCALE GENOMIC DNA]</scope>
    <source>
        <strain evidence="3">UT</strain>
    </source>
</reference>